<evidence type="ECO:0000256" key="1">
    <source>
        <dbReference type="ARBA" id="ARBA00022741"/>
    </source>
</evidence>
<dbReference type="Gene3D" id="3.40.50.300">
    <property type="entry name" value="P-loop containing nucleotide triphosphate hydrolases"/>
    <property type="match status" value="1"/>
</dbReference>
<reference evidence="3" key="1">
    <citation type="submission" date="2019-06" db="EMBL/GenBank/DDBJ databases">
        <authorList>
            <person name="Zheng W."/>
        </authorList>
    </citation>
    <scope>NUCLEOTIDE SEQUENCE</scope>
    <source>
        <strain evidence="3">QDHG01</strain>
    </source>
</reference>
<organism evidence="3 4">
    <name type="scientific">Halteria grandinella</name>
    <dbReference type="NCBI Taxonomy" id="5974"/>
    <lineage>
        <taxon>Eukaryota</taxon>
        <taxon>Sar</taxon>
        <taxon>Alveolata</taxon>
        <taxon>Ciliophora</taxon>
        <taxon>Intramacronucleata</taxon>
        <taxon>Spirotrichea</taxon>
        <taxon>Stichotrichia</taxon>
        <taxon>Sporadotrichida</taxon>
        <taxon>Halteriidae</taxon>
        <taxon>Halteria</taxon>
    </lineage>
</organism>
<dbReference type="InterPro" id="IPR020849">
    <property type="entry name" value="Small_GTPase_Ras-type"/>
</dbReference>
<comment type="caution">
    <text evidence="3">The sequence shown here is derived from an EMBL/GenBank/DDBJ whole genome shotgun (WGS) entry which is preliminary data.</text>
</comment>
<dbReference type="InterPro" id="IPR001806">
    <property type="entry name" value="Small_GTPase"/>
</dbReference>
<dbReference type="Proteomes" id="UP000785679">
    <property type="component" value="Unassembled WGS sequence"/>
</dbReference>
<keyword evidence="2" id="KW-0342">GTP-binding</keyword>
<sequence>MNYYIKQQFFDQMTSKVHPEQIQDGPSSNRADEQSILADLENSMAHLQEKQTLDPNSLQMDYVFELFYKDVVPLISNINPDQLHQRENRKYLRPMEMNASSEICPLNGIVVKLFEEQKSKEKSLRFMRAQNEYGIQVKSENVFEAIDILKLKNRNFSQTIDCALILYDITQEIESLFSDEVKEAIDLAKQAAKVSLLIGLKSHGDQRRIDLDEGVLFAFQNGIIGYFECEAEIIPTTLIQQFIQGMELVRPSLLSLPPIFEGHCLIEQLRQTGYYQYFGYPFAEARQIRNKINDPHCKAELVIEGSDSVVFFPYQVQGDISKASKENILIRSKYWQQPSEKIGDLLGQQEFRKVIFNDDMCSTSALIFLFDISSRESFENAKEQLQDVQELYQRHGLTPRMTSARDIFLNIEQDKNLLQGEKTNFKVFQDLFYLVGVEKFPQIIPLFQRQVSFEEASNCALFCGNAKYLEISQISQHNIESLFSLISQDLRSNDQVHRLGIRRRKFCFGSLKLLCKQYWQNFNWLKLLILSVLQYYRSFLFSSDLSPKYSYEYCNKLHDRLIIGSVILQIILGKSKDRQHDIQDHIHYTVNHIHWISCPRIFGKAPPGV</sequence>
<evidence type="ECO:0000313" key="3">
    <source>
        <dbReference type="EMBL" id="TNV81463.1"/>
    </source>
</evidence>
<accession>A0A8J8NUN5</accession>
<dbReference type="PANTHER" id="PTHR24070">
    <property type="entry name" value="RAS, DI-RAS, AND RHEB FAMILY MEMBERS OF SMALL GTPASE SUPERFAMILY"/>
    <property type="match status" value="1"/>
</dbReference>
<evidence type="ECO:0000313" key="4">
    <source>
        <dbReference type="Proteomes" id="UP000785679"/>
    </source>
</evidence>
<dbReference type="Pfam" id="PF00071">
    <property type="entry name" value="Ras"/>
    <property type="match status" value="1"/>
</dbReference>
<dbReference type="GO" id="GO:0016020">
    <property type="term" value="C:membrane"/>
    <property type="evidence" value="ECO:0007669"/>
    <property type="project" value="InterPro"/>
</dbReference>
<dbReference type="AlphaFoldDB" id="A0A8J8NUN5"/>
<keyword evidence="1" id="KW-0547">Nucleotide-binding</keyword>
<dbReference type="GO" id="GO:0003924">
    <property type="term" value="F:GTPase activity"/>
    <property type="evidence" value="ECO:0007669"/>
    <property type="project" value="InterPro"/>
</dbReference>
<protein>
    <submittedName>
        <fullName evidence="3">Uncharacterized protein</fullName>
    </submittedName>
</protein>
<dbReference type="PROSITE" id="PS51419">
    <property type="entry name" value="RAB"/>
    <property type="match status" value="1"/>
</dbReference>
<dbReference type="SUPFAM" id="SSF52540">
    <property type="entry name" value="P-loop containing nucleoside triphosphate hydrolases"/>
    <property type="match status" value="1"/>
</dbReference>
<dbReference type="GO" id="GO:0007165">
    <property type="term" value="P:signal transduction"/>
    <property type="evidence" value="ECO:0007669"/>
    <property type="project" value="InterPro"/>
</dbReference>
<dbReference type="EMBL" id="RRYP01006117">
    <property type="protein sequence ID" value="TNV81463.1"/>
    <property type="molecule type" value="Genomic_DNA"/>
</dbReference>
<dbReference type="GO" id="GO:0005525">
    <property type="term" value="F:GTP binding"/>
    <property type="evidence" value="ECO:0007669"/>
    <property type="project" value="UniProtKB-KW"/>
</dbReference>
<name>A0A8J8NUN5_HALGN</name>
<dbReference type="InterPro" id="IPR027417">
    <property type="entry name" value="P-loop_NTPase"/>
</dbReference>
<proteinExistence type="predicted"/>
<keyword evidence="4" id="KW-1185">Reference proteome</keyword>
<gene>
    <name evidence="3" type="ORF">FGO68_gene4040</name>
</gene>
<evidence type="ECO:0000256" key="2">
    <source>
        <dbReference type="ARBA" id="ARBA00023134"/>
    </source>
</evidence>